<protein>
    <recommendedName>
        <fullName evidence="4">DUF397 domain-containing protein</fullName>
    </recommendedName>
</protein>
<evidence type="ECO:0000313" key="2">
    <source>
        <dbReference type="EMBL" id="MFC5748122.1"/>
    </source>
</evidence>
<organism evidence="2 3">
    <name type="scientific">Actinomadura rugatobispora</name>
    <dbReference type="NCBI Taxonomy" id="1994"/>
    <lineage>
        <taxon>Bacteria</taxon>
        <taxon>Bacillati</taxon>
        <taxon>Actinomycetota</taxon>
        <taxon>Actinomycetes</taxon>
        <taxon>Streptosporangiales</taxon>
        <taxon>Thermomonosporaceae</taxon>
        <taxon>Actinomadura</taxon>
    </lineage>
</organism>
<dbReference type="RefSeq" id="WP_378283759.1">
    <property type="nucleotide sequence ID" value="NZ_JBHSON010000028.1"/>
</dbReference>
<keyword evidence="3" id="KW-1185">Reference proteome</keyword>
<proteinExistence type="predicted"/>
<dbReference type="EMBL" id="JBHSON010000028">
    <property type="protein sequence ID" value="MFC5748122.1"/>
    <property type="molecule type" value="Genomic_DNA"/>
</dbReference>
<name>A0ABW1A0B6_9ACTN</name>
<feature type="compositionally biased region" description="Polar residues" evidence="1">
    <location>
        <begin position="20"/>
        <end position="29"/>
    </location>
</feature>
<comment type="caution">
    <text evidence="2">The sequence shown here is derived from an EMBL/GenBank/DDBJ whole genome shotgun (WGS) entry which is preliminary data.</text>
</comment>
<evidence type="ECO:0008006" key="4">
    <source>
        <dbReference type="Google" id="ProtNLM"/>
    </source>
</evidence>
<reference evidence="3" key="1">
    <citation type="journal article" date="2019" name="Int. J. Syst. Evol. Microbiol.">
        <title>The Global Catalogue of Microorganisms (GCM) 10K type strain sequencing project: providing services to taxonomists for standard genome sequencing and annotation.</title>
        <authorList>
            <consortium name="The Broad Institute Genomics Platform"/>
            <consortium name="The Broad Institute Genome Sequencing Center for Infectious Disease"/>
            <person name="Wu L."/>
            <person name="Ma J."/>
        </authorList>
    </citation>
    <scope>NUCLEOTIDE SEQUENCE [LARGE SCALE GENOMIC DNA]</scope>
    <source>
        <strain evidence="3">KCTC 42087</strain>
    </source>
</reference>
<gene>
    <name evidence="2" type="ORF">ACFPZN_21045</name>
</gene>
<accession>A0ABW1A0B6</accession>
<sequence length="52" mass="5364">MKTHEAGRTGVRVSPHRRPGTSTSGQASGTERVLDGGPRAGFFSSPAVNRAA</sequence>
<evidence type="ECO:0000256" key="1">
    <source>
        <dbReference type="SAM" id="MobiDB-lite"/>
    </source>
</evidence>
<evidence type="ECO:0000313" key="3">
    <source>
        <dbReference type="Proteomes" id="UP001596074"/>
    </source>
</evidence>
<feature type="region of interest" description="Disordered" evidence="1">
    <location>
        <begin position="1"/>
        <end position="52"/>
    </location>
</feature>
<dbReference type="Proteomes" id="UP001596074">
    <property type="component" value="Unassembled WGS sequence"/>
</dbReference>